<sequence length="60" mass="6819">MKVDRCYCPDCPDKEKCIHRDAYRRHPKSIGGLGLCPRLKDGTDPKREVPDYVITADTAN</sequence>
<dbReference type="KEGG" id="mas:Mahau_2487"/>
<protein>
    <submittedName>
        <fullName evidence="1">Toprim domain-containing protein</fullName>
    </submittedName>
</protein>
<organism evidence="1 2">
    <name type="scientific">Mahella australiensis (strain DSM 15567 / CIP 107919 / 50-1 BON)</name>
    <dbReference type="NCBI Taxonomy" id="697281"/>
    <lineage>
        <taxon>Bacteria</taxon>
        <taxon>Bacillati</taxon>
        <taxon>Bacillota</taxon>
        <taxon>Clostridia</taxon>
        <taxon>Thermoanaerobacterales</taxon>
        <taxon>Thermoanaerobacterales Family IV. Incertae Sedis</taxon>
        <taxon>Mahella</taxon>
    </lineage>
</organism>
<dbReference type="EMBL" id="CP002360">
    <property type="protein sequence ID" value="AEE97645.1"/>
    <property type="molecule type" value="Genomic_DNA"/>
</dbReference>
<keyword evidence="2" id="KW-1185">Reference proteome</keyword>
<accession>F3ZXG4</accession>
<dbReference type="OrthoDB" id="3035458at2"/>
<proteinExistence type="predicted"/>
<dbReference type="RefSeq" id="WP_013782071.1">
    <property type="nucleotide sequence ID" value="NC_015520.1"/>
</dbReference>
<dbReference type="STRING" id="697281.Mahau_2487"/>
<reference evidence="2" key="1">
    <citation type="submission" date="2010-11" db="EMBL/GenBank/DDBJ databases">
        <title>The complete genome of Mahella australiensis DSM 15567.</title>
        <authorList>
            <consortium name="US DOE Joint Genome Institute (JGI-PGF)"/>
            <person name="Lucas S."/>
            <person name="Copeland A."/>
            <person name="Lapidus A."/>
            <person name="Bruce D."/>
            <person name="Goodwin L."/>
            <person name="Pitluck S."/>
            <person name="Kyrpides N."/>
            <person name="Mavromatis K."/>
            <person name="Pagani I."/>
            <person name="Ivanova N."/>
            <person name="Teshima H."/>
            <person name="Brettin T."/>
            <person name="Detter J.C."/>
            <person name="Han C."/>
            <person name="Tapia R."/>
            <person name="Land M."/>
            <person name="Hauser L."/>
            <person name="Markowitz V."/>
            <person name="Cheng J.-F."/>
            <person name="Hugenholtz P."/>
            <person name="Woyke T."/>
            <person name="Wu D."/>
            <person name="Spring S."/>
            <person name="Pukall R."/>
            <person name="Steenblock K."/>
            <person name="Schneider S."/>
            <person name="Klenk H.-P."/>
            <person name="Eisen J.A."/>
        </authorList>
    </citation>
    <scope>NUCLEOTIDE SEQUENCE [LARGE SCALE GENOMIC DNA]</scope>
    <source>
        <strain evidence="2">DSM 15567 / CIP 107919 / 50-1 BON</strain>
    </source>
</reference>
<gene>
    <name evidence="1" type="ordered locus">Mahau_2487</name>
</gene>
<dbReference type="HOGENOM" id="CLU_2936156_0_0_9"/>
<dbReference type="Proteomes" id="UP000008457">
    <property type="component" value="Chromosome"/>
</dbReference>
<name>F3ZXG4_MAHA5</name>
<dbReference type="AlphaFoldDB" id="F3ZXG4"/>
<evidence type="ECO:0000313" key="2">
    <source>
        <dbReference type="Proteomes" id="UP000008457"/>
    </source>
</evidence>
<evidence type="ECO:0000313" key="1">
    <source>
        <dbReference type="EMBL" id="AEE97645.1"/>
    </source>
</evidence>
<reference evidence="1 2" key="2">
    <citation type="journal article" date="2011" name="Stand. Genomic Sci.">
        <title>Complete genome sequence of Mahella australiensis type strain (50-1 BON).</title>
        <authorList>
            <person name="Sikorski J."/>
            <person name="Teshima H."/>
            <person name="Nolan M."/>
            <person name="Lucas S."/>
            <person name="Hammon N."/>
            <person name="Deshpande S."/>
            <person name="Cheng J.F."/>
            <person name="Pitluck S."/>
            <person name="Liolios K."/>
            <person name="Pagani I."/>
            <person name="Ivanova N."/>
            <person name="Huntemann M."/>
            <person name="Mavromatis K."/>
            <person name="Ovchinikova G."/>
            <person name="Pati A."/>
            <person name="Tapia R."/>
            <person name="Han C."/>
            <person name="Goodwin L."/>
            <person name="Chen A."/>
            <person name="Palaniappan K."/>
            <person name="Land M."/>
            <person name="Hauser L."/>
            <person name="Ngatchou-Djao O.D."/>
            <person name="Rohde M."/>
            <person name="Pukall R."/>
            <person name="Spring S."/>
            <person name="Abt B."/>
            <person name="Goker M."/>
            <person name="Detter J.C."/>
            <person name="Woyke T."/>
            <person name="Bristow J."/>
            <person name="Markowitz V."/>
            <person name="Hugenholtz P."/>
            <person name="Eisen J.A."/>
            <person name="Kyrpides N.C."/>
            <person name="Klenk H.P."/>
            <person name="Lapidus A."/>
        </authorList>
    </citation>
    <scope>NUCLEOTIDE SEQUENCE [LARGE SCALE GENOMIC DNA]</scope>
    <source>
        <strain evidence="2">DSM 15567 / CIP 107919 / 50-1 BON</strain>
    </source>
</reference>